<keyword evidence="2" id="KW-0560">Oxidoreductase</keyword>
<evidence type="ECO:0000259" key="3">
    <source>
        <dbReference type="SMART" id="SM00903"/>
    </source>
</evidence>
<comment type="caution">
    <text evidence="4">The sequence shown here is derived from an EMBL/GenBank/DDBJ whole genome shotgun (WGS) entry which is preliminary data.</text>
</comment>
<organism evidence="4 5">
    <name type="scientific">Mycobacterium decipiens</name>
    <dbReference type="NCBI Taxonomy" id="1430326"/>
    <lineage>
        <taxon>Bacteria</taxon>
        <taxon>Bacillati</taxon>
        <taxon>Actinomycetota</taxon>
        <taxon>Actinomycetes</taxon>
        <taxon>Mycobacteriales</taxon>
        <taxon>Mycobacteriaceae</taxon>
        <taxon>Mycobacterium</taxon>
    </lineage>
</organism>
<dbReference type="Proteomes" id="UP000193247">
    <property type="component" value="Unassembled WGS sequence"/>
</dbReference>
<evidence type="ECO:0000256" key="1">
    <source>
        <dbReference type="ARBA" id="ARBA00008898"/>
    </source>
</evidence>
<dbReference type="Pfam" id="PF01613">
    <property type="entry name" value="Flavin_Reduct"/>
    <property type="match status" value="1"/>
</dbReference>
<proteinExistence type="inferred from homology"/>
<dbReference type="STRING" id="1430326.B8W66_23260"/>
<dbReference type="InterPro" id="IPR002563">
    <property type="entry name" value="Flavin_Rdtase-like_dom"/>
</dbReference>
<comment type="similarity">
    <text evidence="1">Belongs to the non-flavoprotein flavin reductase family.</text>
</comment>
<dbReference type="GO" id="GO:0010181">
    <property type="term" value="F:FMN binding"/>
    <property type="evidence" value="ECO:0007669"/>
    <property type="project" value="InterPro"/>
</dbReference>
<gene>
    <name evidence="4" type="ORF">B8W66_23260</name>
</gene>
<protein>
    <submittedName>
        <fullName evidence="4">Oxidoreductase</fullName>
    </submittedName>
</protein>
<evidence type="ECO:0000313" key="4">
    <source>
        <dbReference type="EMBL" id="OSC35927.1"/>
    </source>
</evidence>
<dbReference type="Gene3D" id="2.30.110.10">
    <property type="entry name" value="Electron Transport, Fmn-binding Protein, Chain A"/>
    <property type="match status" value="1"/>
</dbReference>
<dbReference type="GO" id="GO:0042602">
    <property type="term" value="F:riboflavin reductase (NADPH) activity"/>
    <property type="evidence" value="ECO:0007669"/>
    <property type="project" value="TreeGrafter"/>
</dbReference>
<name>A0A1X2LN64_9MYCO</name>
<dbReference type="SMART" id="SM00903">
    <property type="entry name" value="Flavin_Reduct"/>
    <property type="match status" value="1"/>
</dbReference>
<dbReference type="PANTHER" id="PTHR30466">
    <property type="entry name" value="FLAVIN REDUCTASE"/>
    <property type="match status" value="1"/>
</dbReference>
<evidence type="ECO:0000256" key="2">
    <source>
        <dbReference type="ARBA" id="ARBA00023002"/>
    </source>
</evidence>
<dbReference type="EMBL" id="NCXP01000063">
    <property type="protein sequence ID" value="OSC35927.1"/>
    <property type="molecule type" value="Genomic_DNA"/>
</dbReference>
<feature type="domain" description="Flavin reductase like" evidence="3">
    <location>
        <begin position="1"/>
        <end position="149"/>
    </location>
</feature>
<sequence>MGLLDYPVFVVTTQADGHPSGCLVSFTTQTSMQPPSFLVGMPRSDPTCGVVIRSEYVAVHVLARSNQVLAKLFGNQTGDEDELNKFEHCSWRSGPAGMPILDDAVAWFVGRMASWSEVGDHVAFLLEPVAVWAPEFSEDLLYLSDIDDLDLGHEPDGGIAGRKLRDEPRRYGVVRFTLDGF</sequence>
<evidence type="ECO:0000313" key="5">
    <source>
        <dbReference type="Proteomes" id="UP000193247"/>
    </source>
</evidence>
<dbReference type="AlphaFoldDB" id="A0A1X2LN64"/>
<keyword evidence="5" id="KW-1185">Reference proteome</keyword>
<reference evidence="4 5" key="1">
    <citation type="submission" date="2017-04" db="EMBL/GenBank/DDBJ databases">
        <title>The new phylogeny of genus Mycobacterium.</title>
        <authorList>
            <person name="Tortoli E."/>
            <person name="Trovato A."/>
            <person name="Cirillo D.M."/>
        </authorList>
    </citation>
    <scope>NUCLEOTIDE SEQUENCE [LARGE SCALE GENOMIC DNA]</scope>
    <source>
        <strain evidence="4 5">TBL 1200985</strain>
    </source>
</reference>
<dbReference type="InterPro" id="IPR050268">
    <property type="entry name" value="NADH-dep_flavin_reductase"/>
</dbReference>
<dbReference type="InterPro" id="IPR012349">
    <property type="entry name" value="Split_barrel_FMN-bd"/>
</dbReference>
<accession>A0A1X2LN64</accession>
<dbReference type="PANTHER" id="PTHR30466:SF15">
    <property type="entry name" value="POSSIBLE OXIDOREDUCTASE"/>
    <property type="match status" value="1"/>
</dbReference>
<dbReference type="SUPFAM" id="SSF50475">
    <property type="entry name" value="FMN-binding split barrel"/>
    <property type="match status" value="1"/>
</dbReference>